<dbReference type="Proteomes" id="UP000516304">
    <property type="component" value="Chromosome TIRI35C"/>
</dbReference>
<dbReference type="KEGG" id="tcq:TIRI35C_1466"/>
<dbReference type="EMBL" id="LR881183">
    <property type="protein sequence ID" value="CAD5244620.1"/>
    <property type="molecule type" value="Genomic_DNA"/>
</dbReference>
<protein>
    <submittedName>
        <fullName evidence="1">Uncharacterized protein</fullName>
    </submittedName>
</protein>
<gene>
    <name evidence="1" type="ORF">TIRI35C_1466</name>
</gene>
<reference evidence="1 2" key="1">
    <citation type="submission" date="2020-09" db="EMBL/GenBank/DDBJ databases">
        <authorList>
            <person name="Courtine D."/>
        </authorList>
    </citation>
    <scope>NUCLEOTIDE SEQUENCE [LARGE SCALE GENOMIC DNA]</scope>
    <source>
        <strain evidence="1 2">IRI35c</strain>
    </source>
</reference>
<proteinExistence type="predicted"/>
<sequence length="249" mass="27652">MPFFQLFPMKVGRKHVFLVVLIFLTATVAYALHWLHLNPIADPGGREDFDLRGETLTINASTFPARIDRWELIGALRTSCVETDIRVCLGIRLSGRRNVAGTQVRISAPVTVEALPLNSSVQITRAEVRVLASGNTWLGDVIPDNFVGFPVFKSLDGPFRVEARSCGDPNEVGCMVATPNEPAWGRRLLFEAWPDFIVNGNPPAYSGNVTFVVAVEYEVRTGLFTAEKRWVRLEFPLRLELHDVGTGTT</sequence>
<evidence type="ECO:0000313" key="2">
    <source>
        <dbReference type="Proteomes" id="UP000516304"/>
    </source>
</evidence>
<organism evidence="1 2">
    <name type="scientific">Thermococcus camini</name>
    <dbReference type="NCBI Taxonomy" id="2016373"/>
    <lineage>
        <taxon>Archaea</taxon>
        <taxon>Methanobacteriati</taxon>
        <taxon>Methanobacteriota</taxon>
        <taxon>Thermococci</taxon>
        <taxon>Thermococcales</taxon>
        <taxon>Thermococcaceae</taxon>
        <taxon>Thermococcus</taxon>
    </lineage>
</organism>
<keyword evidence="2" id="KW-1185">Reference proteome</keyword>
<name>A0A7G2DCB8_9EURY</name>
<evidence type="ECO:0000313" key="1">
    <source>
        <dbReference type="EMBL" id="CAD5244620.1"/>
    </source>
</evidence>
<accession>A0A7G2DCB8</accession>
<dbReference type="AlphaFoldDB" id="A0A7G2DCB8"/>